<feature type="compositionally biased region" description="Polar residues" evidence="2">
    <location>
        <begin position="325"/>
        <end position="340"/>
    </location>
</feature>
<feature type="compositionally biased region" description="Basic and acidic residues" evidence="2">
    <location>
        <begin position="341"/>
        <end position="372"/>
    </location>
</feature>
<dbReference type="EMBL" id="CP056069">
    <property type="protein sequence ID" value="UKK00838.2"/>
    <property type="molecule type" value="Genomic_DNA"/>
</dbReference>
<feature type="compositionally biased region" description="Low complexity" evidence="2">
    <location>
        <begin position="100"/>
        <end position="120"/>
    </location>
</feature>
<sequence>MVQFSSTVHFDQSEPVVFYYEQYQYNYQEPNNTLKKLREEAKEAGKINTECLDREKLVESTFECEDWGSDINYGEVRENRKDSPKNRYNDEENIEISNTNHVNPDDNGSNNNSSVVNNVDARIQEKEGINKIERMETEKTQNKVSNATYFYKILHHLIDITSDGTRFRCRSRSPEACDSCKIVERLIFTYFDTTTLEDIGAERVARGMCSFIYCQNQISKSGCKSKYKIDVISKNIYNREEYESFCSVKCLEDNTKVYARMTMSPVETGSFTPRAMRCADNETLKKLHDNVFTLPECSSEGSMDIDCENIVNIEQVKVDPDSVSGVGNASDKNGIFSGNESDNRMNTDKVNGKNGDTKVNKEDEKDKRENGDRKMDTFEIYEDFESFDSLSDSSMSEVNVKFDKDAKNLTSIYKSSEGKLKKDGTIMKKGEAGDEKSGTMGYIGQDSLGMFSVLWYVLSNLITEKTRELINSGIAYHEHYNEQFAQLYDCCIRDVPSMMTSTLKKHVQHILSTFNPVKNDMLSNKILEPLSQVIMYAVLVNRHHLPLNYGHNESKGCSHCEIDEMNMGMEENSSEEMNGLNNTYQYNRYREEIKNVDCNLFKEKIEKTLGHKYKLDQDSIEILLELFMQL</sequence>
<dbReference type="PROSITE" id="PS51479">
    <property type="entry name" value="ZF_RTR1"/>
    <property type="match status" value="1"/>
</dbReference>
<evidence type="ECO:0000256" key="2">
    <source>
        <dbReference type="SAM" id="MobiDB-lite"/>
    </source>
</evidence>
<dbReference type="InterPro" id="IPR038534">
    <property type="entry name" value="Rtr1/RPAP2_sf"/>
</dbReference>
<evidence type="ECO:0000313" key="4">
    <source>
        <dbReference type="EMBL" id="UKK00838.2"/>
    </source>
</evidence>
<protein>
    <recommendedName>
        <fullName evidence="3">RTR1-type domain-containing protein</fullName>
    </recommendedName>
</protein>
<dbReference type="InterPro" id="IPR007308">
    <property type="entry name" value="Rtr1/RPAP2_dom"/>
</dbReference>
<dbReference type="Pfam" id="PF04181">
    <property type="entry name" value="RPAP2_Rtr1"/>
    <property type="match status" value="1"/>
</dbReference>
<name>A0A976QUR3_THEOR</name>
<dbReference type="Proteomes" id="UP000244811">
    <property type="component" value="Chromosome 1"/>
</dbReference>
<accession>A0A976QUR3</accession>
<proteinExistence type="inferred from homology"/>
<comment type="similarity">
    <text evidence="1">Belongs to the RPAP2 family.</text>
</comment>
<reference evidence="4" key="1">
    <citation type="submission" date="2022-07" db="EMBL/GenBank/DDBJ databases">
        <title>Evaluation of T. orientalis genome assembly methods using nanopore sequencing and analysis of variation between genomes.</title>
        <authorList>
            <person name="Yam J."/>
            <person name="Micallef M.L."/>
            <person name="Liu M."/>
            <person name="Djordjevic S.P."/>
            <person name="Bogema D.R."/>
            <person name="Jenkins C."/>
        </authorList>
    </citation>
    <scope>NUCLEOTIDE SEQUENCE</scope>
    <source>
        <strain evidence="4">Goon Nure</strain>
    </source>
</reference>
<evidence type="ECO:0000313" key="5">
    <source>
        <dbReference type="Proteomes" id="UP000244811"/>
    </source>
</evidence>
<feature type="region of interest" description="Disordered" evidence="2">
    <location>
        <begin position="321"/>
        <end position="372"/>
    </location>
</feature>
<organism evidence="4 5">
    <name type="scientific">Theileria orientalis</name>
    <dbReference type="NCBI Taxonomy" id="68886"/>
    <lineage>
        <taxon>Eukaryota</taxon>
        <taxon>Sar</taxon>
        <taxon>Alveolata</taxon>
        <taxon>Apicomplexa</taxon>
        <taxon>Aconoidasida</taxon>
        <taxon>Piroplasmida</taxon>
        <taxon>Theileriidae</taxon>
        <taxon>Theileria</taxon>
    </lineage>
</organism>
<evidence type="ECO:0000256" key="1">
    <source>
        <dbReference type="PROSITE-ProRule" id="PRU00812"/>
    </source>
</evidence>
<dbReference type="Gene3D" id="1.25.40.820">
    <property type="match status" value="1"/>
</dbReference>
<gene>
    <name evidence="4" type="ORF">MACK_000912</name>
</gene>
<evidence type="ECO:0000259" key="3">
    <source>
        <dbReference type="PROSITE" id="PS51479"/>
    </source>
</evidence>
<feature type="region of interest" description="Disordered" evidence="2">
    <location>
        <begin position="95"/>
        <end position="120"/>
    </location>
</feature>
<feature type="domain" description="RTR1-type" evidence="3">
    <location>
        <begin position="186"/>
        <end position="270"/>
    </location>
</feature>
<dbReference type="AlphaFoldDB" id="A0A976QUR3"/>